<sequence length="222" mass="24158">MISRVVRGLRRRLGLVLLVAGLVVCLALAPIGWAYADTASHRKAVQDVPVTPVALVLGAGIRDGEPSLSLAGRLDVAADLYRRGKVKVLLVSGDNRVKEYDEPTVMRDHLVKRGVPARRIVRDYAGRDTWDSCIRAKRVFGVERLTVVTQSFHLPRAVALCRAAGLDAWGVGHSTWIRGATEVGYAREPLAMMKATTDIVRRPDPAVLGRPENGVREALAAN</sequence>
<feature type="domain" description="DUF218" evidence="1">
    <location>
        <begin position="53"/>
        <end position="168"/>
    </location>
</feature>
<dbReference type="EMBL" id="JBHSON010000097">
    <property type="protein sequence ID" value="MFC5752787.1"/>
    <property type="molecule type" value="Genomic_DNA"/>
</dbReference>
<dbReference type="Pfam" id="PF02698">
    <property type="entry name" value="DUF218"/>
    <property type="match status" value="1"/>
</dbReference>
<evidence type="ECO:0000313" key="3">
    <source>
        <dbReference type="Proteomes" id="UP001596074"/>
    </source>
</evidence>
<evidence type="ECO:0000259" key="1">
    <source>
        <dbReference type="Pfam" id="PF02698"/>
    </source>
</evidence>
<gene>
    <name evidence="2" type="ORF">ACFPZN_44855</name>
</gene>
<dbReference type="InterPro" id="IPR003848">
    <property type="entry name" value="DUF218"/>
</dbReference>
<keyword evidence="3" id="KW-1185">Reference proteome</keyword>
<dbReference type="PANTHER" id="PTHR30336">
    <property type="entry name" value="INNER MEMBRANE PROTEIN, PROBABLE PERMEASE"/>
    <property type="match status" value="1"/>
</dbReference>
<dbReference type="PANTHER" id="PTHR30336:SF6">
    <property type="entry name" value="INTEGRAL MEMBRANE PROTEIN"/>
    <property type="match status" value="1"/>
</dbReference>
<name>A0ABW1AE52_9ACTN</name>
<organism evidence="2 3">
    <name type="scientific">Actinomadura rugatobispora</name>
    <dbReference type="NCBI Taxonomy" id="1994"/>
    <lineage>
        <taxon>Bacteria</taxon>
        <taxon>Bacillati</taxon>
        <taxon>Actinomycetota</taxon>
        <taxon>Actinomycetes</taxon>
        <taxon>Streptosporangiales</taxon>
        <taxon>Thermomonosporaceae</taxon>
        <taxon>Actinomadura</taxon>
    </lineage>
</organism>
<reference evidence="3" key="1">
    <citation type="journal article" date="2019" name="Int. J. Syst. Evol. Microbiol.">
        <title>The Global Catalogue of Microorganisms (GCM) 10K type strain sequencing project: providing services to taxonomists for standard genome sequencing and annotation.</title>
        <authorList>
            <consortium name="The Broad Institute Genomics Platform"/>
            <consortium name="The Broad Institute Genome Sequencing Center for Infectious Disease"/>
            <person name="Wu L."/>
            <person name="Ma J."/>
        </authorList>
    </citation>
    <scope>NUCLEOTIDE SEQUENCE [LARGE SCALE GENOMIC DNA]</scope>
    <source>
        <strain evidence="3">KCTC 42087</strain>
    </source>
</reference>
<accession>A0ABW1AE52</accession>
<dbReference type="InterPro" id="IPR051599">
    <property type="entry name" value="Cell_Envelope_Assoc"/>
</dbReference>
<dbReference type="RefSeq" id="WP_378289136.1">
    <property type="nucleotide sequence ID" value="NZ_JBHSON010000097.1"/>
</dbReference>
<dbReference type="Proteomes" id="UP001596074">
    <property type="component" value="Unassembled WGS sequence"/>
</dbReference>
<dbReference type="CDD" id="cd06259">
    <property type="entry name" value="YdcF-like"/>
    <property type="match status" value="1"/>
</dbReference>
<proteinExistence type="predicted"/>
<evidence type="ECO:0000313" key="2">
    <source>
        <dbReference type="EMBL" id="MFC5752787.1"/>
    </source>
</evidence>
<protein>
    <submittedName>
        <fullName evidence="2">Vancomycin high temperature exclusion protein</fullName>
    </submittedName>
</protein>
<comment type="caution">
    <text evidence="2">The sequence shown here is derived from an EMBL/GenBank/DDBJ whole genome shotgun (WGS) entry which is preliminary data.</text>
</comment>